<accession>A0A5B7TQB3</accession>
<dbReference type="KEGG" id="fbe:FF125_02965"/>
<dbReference type="Proteomes" id="UP000306229">
    <property type="component" value="Chromosome"/>
</dbReference>
<dbReference type="RefSeq" id="WP_138948380.1">
    <property type="nucleotide sequence ID" value="NZ_CP040749.1"/>
</dbReference>
<evidence type="ECO:0000313" key="1">
    <source>
        <dbReference type="EMBL" id="QCX37444.1"/>
    </source>
</evidence>
<sequence>MPWYNDLRPISDDKKIDYALIFPSLNNEDRQRIIKDVLELRVDLNEKIPSKNLDKSLLLASWNIKEFGHLKERIPDSYFYIAEVINRFDLMAIQEIKSGLDDLFIIMRLLGSNWIYTITDITEGTDGNKERFAYIYDSRKVKPSGLSGEIVLWDKLTENSEVKQLKRSPAITGFIAGWKSFSLLNIHLQPGKTDSNKRLRIEEVRLLMEAIKEKLKKGHFWNENLIMLGDTNLYKNDDDIVELINNTDFREAENLVDKVTNVSESEVYDRIFLNVDKTFFHLVKDKDGKENGNVYKPFEVIYTEDKRKAYHNFMLAHKDDPTTLVSDETFEKYYHQYWKRNQISDHNPIWIEIEIDSSDEFLKSKLN</sequence>
<dbReference type="OrthoDB" id="5500612at2"/>
<evidence type="ECO:0008006" key="3">
    <source>
        <dbReference type="Google" id="ProtNLM"/>
    </source>
</evidence>
<protein>
    <recommendedName>
        <fullName evidence="3">Endonuclease</fullName>
    </recommendedName>
</protein>
<reference evidence="1 2" key="1">
    <citation type="submission" date="2019-05" db="EMBL/GenBank/DDBJ databases">
        <title>Algicella ahnfeltiae gen. nov., sp. nov., a novel marine bacterium of the family Flavobacteriaceae isolated from a red alga.</title>
        <authorList>
            <person name="Nedashkovskaya O.I."/>
            <person name="Kukhlevskiy A.D."/>
            <person name="Kim S.-G."/>
            <person name="Zhukova N.V."/>
            <person name="Mikhailov V.V."/>
        </authorList>
    </citation>
    <scope>NUCLEOTIDE SEQUENCE [LARGE SCALE GENOMIC DNA]</scope>
    <source>
        <strain evidence="1 2">10Alg115</strain>
    </source>
</reference>
<dbReference type="AlphaFoldDB" id="A0A5B7TQB3"/>
<keyword evidence="2" id="KW-1185">Reference proteome</keyword>
<dbReference type="PANTHER" id="PTHR11371">
    <property type="entry name" value="DEOXYRIBONUCLEASE"/>
    <property type="match status" value="1"/>
</dbReference>
<evidence type="ECO:0000313" key="2">
    <source>
        <dbReference type="Proteomes" id="UP000306229"/>
    </source>
</evidence>
<dbReference type="InterPro" id="IPR036691">
    <property type="entry name" value="Endo/exonu/phosph_ase_sf"/>
</dbReference>
<dbReference type="CDD" id="cd10283">
    <property type="entry name" value="MnuA_DNase1-like"/>
    <property type="match status" value="1"/>
</dbReference>
<organism evidence="1 2">
    <name type="scientific">Aureibaculum algae</name>
    <dbReference type="NCBI Taxonomy" id="2584122"/>
    <lineage>
        <taxon>Bacteria</taxon>
        <taxon>Pseudomonadati</taxon>
        <taxon>Bacteroidota</taxon>
        <taxon>Flavobacteriia</taxon>
        <taxon>Flavobacteriales</taxon>
        <taxon>Flavobacteriaceae</taxon>
        <taxon>Aureibaculum</taxon>
    </lineage>
</organism>
<dbReference type="Gene3D" id="3.60.10.10">
    <property type="entry name" value="Endonuclease/exonuclease/phosphatase"/>
    <property type="match status" value="1"/>
</dbReference>
<dbReference type="PANTHER" id="PTHR11371:SF31">
    <property type="entry name" value="EXTRACELLULAR NUCLEASE"/>
    <property type="match status" value="1"/>
</dbReference>
<name>A0A5B7TQB3_9FLAO</name>
<dbReference type="SUPFAM" id="SSF56219">
    <property type="entry name" value="DNase I-like"/>
    <property type="match status" value="1"/>
</dbReference>
<dbReference type="EMBL" id="CP040749">
    <property type="protein sequence ID" value="QCX37444.1"/>
    <property type="molecule type" value="Genomic_DNA"/>
</dbReference>
<proteinExistence type="predicted"/>
<gene>
    <name evidence="1" type="ORF">FF125_02965</name>
</gene>